<dbReference type="PANTHER" id="PTHR23187">
    <property type="entry name" value="FLJ44216 PROTEIN-RELATED"/>
    <property type="match status" value="1"/>
</dbReference>
<feature type="region of interest" description="Disordered" evidence="1">
    <location>
        <begin position="171"/>
        <end position="222"/>
    </location>
</feature>
<keyword evidence="3" id="KW-1185">Reference proteome</keyword>
<feature type="compositionally biased region" description="Low complexity" evidence="1">
    <location>
        <begin position="9"/>
        <end position="18"/>
    </location>
</feature>
<dbReference type="Ensembl" id="ENSPCET00000012402.1">
    <property type="protein sequence ID" value="ENSPCEP00000011990.1"/>
    <property type="gene ID" value="ENSPCEG00000009521.1"/>
</dbReference>
<feature type="compositionally biased region" description="Basic residues" evidence="1">
    <location>
        <begin position="19"/>
        <end position="32"/>
    </location>
</feature>
<dbReference type="GO" id="GO:0032184">
    <property type="term" value="F:SUMO polymer binding"/>
    <property type="evidence" value="ECO:0007669"/>
    <property type="project" value="TreeGrafter"/>
</dbReference>
<feature type="region of interest" description="Disordered" evidence="1">
    <location>
        <begin position="443"/>
        <end position="485"/>
    </location>
</feature>
<dbReference type="Proteomes" id="UP000694393">
    <property type="component" value="Unplaced"/>
</dbReference>
<feature type="region of interest" description="Disordered" evidence="1">
    <location>
        <begin position="1"/>
        <end position="32"/>
    </location>
</feature>
<feature type="compositionally biased region" description="Low complexity" evidence="1">
    <location>
        <begin position="198"/>
        <end position="222"/>
    </location>
</feature>
<accession>A0A8C8RWK1</accession>
<evidence type="ECO:0000313" key="3">
    <source>
        <dbReference type="Proteomes" id="UP000694393"/>
    </source>
</evidence>
<feature type="compositionally biased region" description="Basic and acidic residues" evidence="1">
    <location>
        <begin position="180"/>
        <end position="193"/>
    </location>
</feature>
<feature type="compositionally biased region" description="Low complexity" evidence="1">
    <location>
        <begin position="443"/>
        <end position="458"/>
    </location>
</feature>
<reference evidence="2" key="2">
    <citation type="submission" date="2025-09" db="UniProtKB">
        <authorList>
            <consortium name="Ensembl"/>
        </authorList>
    </citation>
    <scope>IDENTIFICATION</scope>
</reference>
<organism evidence="2 3">
    <name type="scientific">Pelusios castaneus</name>
    <name type="common">West African mud turtle</name>
    <dbReference type="NCBI Taxonomy" id="367368"/>
    <lineage>
        <taxon>Eukaryota</taxon>
        <taxon>Metazoa</taxon>
        <taxon>Chordata</taxon>
        <taxon>Craniata</taxon>
        <taxon>Vertebrata</taxon>
        <taxon>Euteleostomi</taxon>
        <taxon>Archelosauria</taxon>
        <taxon>Testudinata</taxon>
        <taxon>Testudines</taxon>
        <taxon>Pleurodira</taxon>
        <taxon>Pelomedusidae</taxon>
        <taxon>Pelusios</taxon>
    </lineage>
</organism>
<evidence type="ECO:0000256" key="1">
    <source>
        <dbReference type="SAM" id="MobiDB-lite"/>
    </source>
</evidence>
<sequence>MAEGVVLISDSGSEGSRSPPRRTWRRLPRRARPGRAEVIDLTGEDASTEATMQNNFLVIDLTKAEDESPATLIHAAAASVERASPPAVPTLVHIKEELPGSGHGAQAEPPSMGPALSGAQLEGCFSPLSSCARSLCGSEHSSSTTINSDLGSLASLQLDSDLFSFSPSCSSRASSAGSAEEPHEGCQQREDPAHAPMPSSQTQSPGLSSSPPASASRAPARAKQPLLELSAVEQGPPKPAQLRPANKAWLYKLRYFRGRPVHHLFCQGAVQDEETRQNACLKAQPIPSRKLSMVATTMEENFPQGTLQFLMDFVSCHHYPPQEIVSHTIRNVLLSSTTREMLKDTYMLLMKIQMLHPANATTMGWDWGLLRYVMEQEERLPGRFLFLQYVVQTLEDDFQLNLRHRFLQKSIAKKVLSCDQCFSNVKEVIEWLVAAVTGFGFSQPQEQQQRRPQPSSEPFRADGSISSPGPDSANSDSEPGQAENNLPPFLSQKVVRLLQRMLAVAVEVDRSPNCSTNKIADVVFPYLVNIPLRSQREAFLNSMESQLLRCRMLELLFHHNCDMATSQPLSLSKLLHFLSHSSLLLQYQDEERTWQRWDEMLQHLILLALSYHTVVQGHLRSPLSERMDLIISNAKPKAQDNSIAPRDIELRLKDLTSRLLQILGKPLPPQLEDKLCALHEILLAVASP</sequence>
<proteinExistence type="predicted"/>
<dbReference type="AlphaFoldDB" id="A0A8C8RWK1"/>
<protein>
    <submittedName>
        <fullName evidence="2">SUMO interacting motifs containing 1</fullName>
    </submittedName>
</protein>
<name>A0A8C8RWK1_9SAUR</name>
<evidence type="ECO:0000313" key="2">
    <source>
        <dbReference type="Ensembl" id="ENSPCEP00000011990.1"/>
    </source>
</evidence>
<dbReference type="InterPro" id="IPR052119">
    <property type="entry name" value="ElonginBC-PRC2_ViralRestrict"/>
</dbReference>
<feature type="compositionally biased region" description="Polar residues" evidence="1">
    <location>
        <begin position="464"/>
        <end position="484"/>
    </location>
</feature>
<reference evidence="2" key="1">
    <citation type="submission" date="2025-08" db="UniProtKB">
        <authorList>
            <consortium name="Ensembl"/>
        </authorList>
    </citation>
    <scope>IDENTIFICATION</scope>
</reference>
<dbReference type="PANTHER" id="PTHR23187:SF3">
    <property type="entry name" value="SUMO-INTERACTING MOTIF-CONTAINING PROTEIN 1"/>
    <property type="match status" value="1"/>
</dbReference>